<comment type="function">
    <text evidence="7">This protein is part of the stalk that links CF(0) to CF(1). It either transmits conformational changes from CF(0) to CF(1) or is implicated in proton conduction.</text>
</comment>
<dbReference type="Pfam" id="PF00213">
    <property type="entry name" value="OSCP"/>
    <property type="match status" value="1"/>
</dbReference>
<keyword evidence="5 7" id="KW-0472">Membrane</keyword>
<dbReference type="NCBIfam" id="TIGR01145">
    <property type="entry name" value="ATP_synt_delta"/>
    <property type="match status" value="1"/>
</dbReference>
<keyword evidence="3 7" id="KW-0375">Hydrogen ion transport</keyword>
<dbReference type="InterPro" id="IPR000711">
    <property type="entry name" value="ATPase_OSCP/dsu"/>
</dbReference>
<accession>A0A520XGU3</accession>
<name>A0A520XGU3_9DELT</name>
<comment type="subcellular location">
    <subcellularLocation>
        <location evidence="7">Cell membrane</location>
        <topology evidence="7">Peripheral membrane protein</topology>
    </subcellularLocation>
    <subcellularLocation>
        <location evidence="1">Membrane</location>
    </subcellularLocation>
</comment>
<keyword evidence="2 7" id="KW-0813">Transport</keyword>
<evidence type="ECO:0000256" key="4">
    <source>
        <dbReference type="ARBA" id="ARBA00023065"/>
    </source>
</evidence>
<evidence type="ECO:0000313" key="8">
    <source>
        <dbReference type="EMBL" id="RZV40422.1"/>
    </source>
</evidence>
<dbReference type="AlphaFoldDB" id="A0A520XGU3"/>
<protein>
    <recommendedName>
        <fullName evidence="7">ATP synthase subunit delta</fullName>
    </recommendedName>
    <alternativeName>
        <fullName evidence="7">ATP synthase F(1) sector subunit delta</fullName>
    </alternativeName>
    <alternativeName>
        <fullName evidence="7">F-type ATPase subunit delta</fullName>
        <shortName evidence="7">F-ATPase subunit delta</shortName>
    </alternativeName>
</protein>
<dbReference type="SUPFAM" id="SSF47928">
    <property type="entry name" value="N-terminal domain of the delta subunit of the F1F0-ATP synthase"/>
    <property type="match status" value="1"/>
</dbReference>
<dbReference type="Gene3D" id="1.10.520.20">
    <property type="entry name" value="N-terminal domain of the delta subunit of the F1F0-ATP synthase"/>
    <property type="match status" value="1"/>
</dbReference>
<evidence type="ECO:0000313" key="9">
    <source>
        <dbReference type="Proteomes" id="UP000322454"/>
    </source>
</evidence>
<evidence type="ECO:0000256" key="3">
    <source>
        <dbReference type="ARBA" id="ARBA00022781"/>
    </source>
</evidence>
<evidence type="ECO:0000256" key="1">
    <source>
        <dbReference type="ARBA" id="ARBA00004370"/>
    </source>
</evidence>
<comment type="similarity">
    <text evidence="7">Belongs to the ATPase delta chain family.</text>
</comment>
<gene>
    <name evidence="7 8" type="primary">atpH</name>
    <name evidence="8" type="ORF">EVJ48_00430</name>
</gene>
<proteinExistence type="inferred from homology"/>
<evidence type="ECO:0000256" key="7">
    <source>
        <dbReference type="HAMAP-Rule" id="MF_01416"/>
    </source>
</evidence>
<keyword evidence="6 7" id="KW-0066">ATP synthesis</keyword>
<evidence type="ECO:0000256" key="5">
    <source>
        <dbReference type="ARBA" id="ARBA00023136"/>
    </source>
</evidence>
<dbReference type="GO" id="GO:0005886">
    <property type="term" value="C:plasma membrane"/>
    <property type="evidence" value="ECO:0007669"/>
    <property type="project" value="UniProtKB-SubCell"/>
</dbReference>
<dbReference type="EMBL" id="SHMQ01000001">
    <property type="protein sequence ID" value="RZV40422.1"/>
    <property type="molecule type" value="Genomic_DNA"/>
</dbReference>
<keyword evidence="7" id="KW-0139">CF(1)</keyword>
<dbReference type="GO" id="GO:0046933">
    <property type="term" value="F:proton-transporting ATP synthase activity, rotational mechanism"/>
    <property type="evidence" value="ECO:0007669"/>
    <property type="project" value="UniProtKB-UniRule"/>
</dbReference>
<dbReference type="PANTHER" id="PTHR11910">
    <property type="entry name" value="ATP SYNTHASE DELTA CHAIN"/>
    <property type="match status" value="1"/>
</dbReference>
<reference evidence="8 9" key="1">
    <citation type="submission" date="2019-01" db="EMBL/GenBank/DDBJ databases">
        <title>Insights into ecological role of a new deltaproteobacterial order Candidatus Sinidesulfobacterales (Sva0485) by metagenomics and metatranscriptomics.</title>
        <authorList>
            <person name="Tan S."/>
            <person name="Liu J."/>
            <person name="Fang Y."/>
            <person name="Hedlund B."/>
            <person name="Lian Z.-H."/>
            <person name="Huang L.-Y."/>
            <person name="Li J.-T."/>
            <person name="Huang L.-N."/>
            <person name="Li W.-J."/>
            <person name="Jiang H.-C."/>
            <person name="Dong H.-L."/>
            <person name="Shu W.-S."/>
        </authorList>
    </citation>
    <scope>NUCLEOTIDE SEQUENCE [LARGE SCALE GENOMIC DNA]</scope>
    <source>
        <strain evidence="8">AP4</strain>
    </source>
</reference>
<comment type="caution">
    <text evidence="8">The sequence shown here is derived from an EMBL/GenBank/DDBJ whole genome shotgun (WGS) entry which is preliminary data.</text>
</comment>
<keyword evidence="4 7" id="KW-0406">Ion transport</keyword>
<dbReference type="Proteomes" id="UP000322454">
    <property type="component" value="Unassembled WGS sequence"/>
</dbReference>
<keyword evidence="7" id="KW-1003">Cell membrane</keyword>
<evidence type="ECO:0000256" key="6">
    <source>
        <dbReference type="ARBA" id="ARBA00023310"/>
    </source>
</evidence>
<dbReference type="GO" id="GO:0045259">
    <property type="term" value="C:proton-transporting ATP synthase complex"/>
    <property type="evidence" value="ECO:0007669"/>
    <property type="project" value="UniProtKB-KW"/>
</dbReference>
<evidence type="ECO:0000256" key="2">
    <source>
        <dbReference type="ARBA" id="ARBA00022448"/>
    </source>
</evidence>
<organism evidence="8 9">
    <name type="scientific">Candidatus Acidulodesulfobacterium acidiphilum</name>
    <dbReference type="NCBI Taxonomy" id="2597224"/>
    <lineage>
        <taxon>Bacteria</taxon>
        <taxon>Deltaproteobacteria</taxon>
        <taxon>Candidatus Acidulodesulfobacterales</taxon>
        <taxon>Candidatus Acidulodesulfobacterium</taxon>
    </lineage>
</organism>
<comment type="function">
    <text evidence="7">F(1)F(0) ATP synthase produces ATP from ADP in the presence of a proton or sodium gradient. F-type ATPases consist of two structural domains, F(1) containing the extramembraneous catalytic core and F(0) containing the membrane proton channel, linked together by a central stalk and a peripheral stalk. During catalysis, ATP synthesis in the catalytic domain of F(1) is coupled via a rotary mechanism of the central stalk subunits to proton translocation.</text>
</comment>
<dbReference type="PRINTS" id="PR00125">
    <property type="entry name" value="ATPASEDELTA"/>
</dbReference>
<dbReference type="HAMAP" id="MF_01416">
    <property type="entry name" value="ATP_synth_delta_bact"/>
    <property type="match status" value="1"/>
</dbReference>
<sequence length="195" mass="23147">MFLKHKRKDLQDSQISKRYSSALFDVAANFHIVDEIFNDFNKFINFCYEKLCLKEFISQTYIDKQERFEVIKLLSKELSFNEYFINFLHFLIEQERIEYLPKIFTEYSNLRDNRNNILKVKVISAKELKPEEKSKLIAIIEKALKKTVSIKSEIDENIVGGYIINIDNVLYDSSIKTRLDNFYKYLKQGAIINGN</sequence>
<dbReference type="InterPro" id="IPR026015">
    <property type="entry name" value="ATP_synth_OSCP/delta_N_sf"/>
</dbReference>